<sequence>MKKVLIGVGVGVVVLVGAVAAVPLLVDPNIFKPQIIAQAKQATGRDLVIDGPLKLSILPVPTVSAEGVRFANMPGGKTPQMVELKAVRAGVSLLPLLSRRIEVSELRLVEPRIAIEVGPDGRSNYDFKRTDAGPPPSAPGGGQPGNTATASDGSKFTVAVNRVVIENGTLTYSDAVARRDDRLEKIDLTLSAPSLEGPFAASGSLTANGVPVSLDGKVGAKAAAGVPIDLMVKTAAGEARLAGTATELTPAARFTGTAKLTAADLAAFVRGLAGAAGMPAPSLPPALARKVAFDGAVEASADAITARDFKLALGDDQGGGTLSVALKPATRIEGKLSFAKLDLDKWQAAAEPAPAAPSSAPAAKPPAPPSGARPAAPVASPALPANLTVKLVLDAAEITYNGSAVRKLAADLALENGQLAVRRIEALLPGNAQLAGTMTAAADGKSYSGDLSLAGPRLRETLGWLKIDVAQVPSDKLAAFAFKGRLQSAAGNTLTVSDATVQLDGMTARGGVSVALGAPMKITADLQADTVDVDAYLPKKAAASPGGKPAAGAPAGKPTAPPPAMVDARVKAKVARIIYNGERIEAVDADVTYRDGRLTFGDTRIGSVAGASVGLKGSIANLAATPSFDLVVSVQTSDADRLLKLAGASSPVKGPIGAVSLQGGVGGTVADLTFRDFTANALGATLKMTGKVSPAAGNPRYDLSAFSFQTADLDRLLSALGDAKAGDGIGAVSASGAIKGDTKTIAFNGSFSAKGVQGSGAVNVALGGQVPRIAANLKTSELNIDQLTAQGSGSAPAAAGGSAGGGGGRHSKAPINLAFMKGIDADVDLTAPAIIKSPWRLDNAALKASLKGGVLTITRLAGGVYGGTVDLSGTVSALNNSFNARMTATNVNVGTAARALGDTKRVDGVATLSLSLSGSLASTADLVASLNGDGKINGNVRFNASAQEQLGGALAGSALKQLGKRLDKITGGTGASDELGDLRAVLKVANERFANRTGPVAGTIAIRNGTLHTSDLRVDGNRAWAITEADVNLPAWTMVATTNVFIEEAPQAPYAIVRQKGPVDNPSRSVDRGPAAASVRPPAQPDAQQPGAAPQQPQQPQQQPKPTDPLKKLKKIF</sequence>
<evidence type="ECO:0000313" key="4">
    <source>
        <dbReference type="Proteomes" id="UP000321638"/>
    </source>
</evidence>
<evidence type="ECO:0000256" key="1">
    <source>
        <dbReference type="SAM" id="MobiDB-lite"/>
    </source>
</evidence>
<comment type="caution">
    <text evidence="3">The sequence shown here is derived from an EMBL/GenBank/DDBJ whole genome shotgun (WGS) entry which is preliminary data.</text>
</comment>
<dbReference type="EMBL" id="VDUZ01000077">
    <property type="protein sequence ID" value="TXL69585.1"/>
    <property type="molecule type" value="Genomic_DNA"/>
</dbReference>
<protein>
    <submittedName>
        <fullName evidence="3">AsmA family protein</fullName>
    </submittedName>
</protein>
<feature type="region of interest" description="Disordered" evidence="1">
    <location>
        <begin position="124"/>
        <end position="153"/>
    </location>
</feature>
<feature type="compositionally biased region" description="Low complexity" evidence="1">
    <location>
        <begin position="1085"/>
        <end position="1105"/>
    </location>
</feature>
<dbReference type="PANTHER" id="PTHR30441:SF8">
    <property type="entry name" value="DUF748 DOMAIN-CONTAINING PROTEIN"/>
    <property type="match status" value="1"/>
</dbReference>
<evidence type="ECO:0000259" key="2">
    <source>
        <dbReference type="Pfam" id="PF05170"/>
    </source>
</evidence>
<name>A0A5C8P8B8_9HYPH</name>
<dbReference type="GO" id="GO:0005886">
    <property type="term" value="C:plasma membrane"/>
    <property type="evidence" value="ECO:0007669"/>
    <property type="project" value="TreeGrafter"/>
</dbReference>
<evidence type="ECO:0000313" key="3">
    <source>
        <dbReference type="EMBL" id="TXL69585.1"/>
    </source>
</evidence>
<dbReference type="AlphaFoldDB" id="A0A5C8P8B8"/>
<feature type="region of interest" description="Disordered" evidence="1">
    <location>
        <begin position="350"/>
        <end position="377"/>
    </location>
</feature>
<dbReference type="InterPro" id="IPR052894">
    <property type="entry name" value="AsmA-related"/>
</dbReference>
<reference evidence="3 4" key="1">
    <citation type="submission" date="2019-06" db="EMBL/GenBank/DDBJ databases">
        <title>New taxonomy in bacterial strain CC-CFT640, isolated from vineyard.</title>
        <authorList>
            <person name="Lin S.-Y."/>
            <person name="Tsai C.-F."/>
            <person name="Young C.-C."/>
        </authorList>
    </citation>
    <scope>NUCLEOTIDE SEQUENCE [LARGE SCALE GENOMIC DNA]</scope>
    <source>
        <strain evidence="3 4">CC-CFT640</strain>
    </source>
</reference>
<keyword evidence="4" id="KW-1185">Reference proteome</keyword>
<dbReference type="InterPro" id="IPR007844">
    <property type="entry name" value="AsmA"/>
</dbReference>
<feature type="region of interest" description="Disordered" evidence="1">
    <location>
        <begin position="1059"/>
        <end position="1117"/>
    </location>
</feature>
<dbReference type="Proteomes" id="UP000321638">
    <property type="component" value="Unassembled WGS sequence"/>
</dbReference>
<dbReference type="Pfam" id="PF05170">
    <property type="entry name" value="AsmA"/>
    <property type="match status" value="2"/>
</dbReference>
<organism evidence="3 4">
    <name type="scientific">Vineibacter terrae</name>
    <dbReference type="NCBI Taxonomy" id="2586908"/>
    <lineage>
        <taxon>Bacteria</taxon>
        <taxon>Pseudomonadati</taxon>
        <taxon>Pseudomonadota</taxon>
        <taxon>Alphaproteobacteria</taxon>
        <taxon>Hyphomicrobiales</taxon>
        <taxon>Vineibacter</taxon>
    </lineage>
</organism>
<feature type="region of interest" description="Disordered" evidence="1">
    <location>
        <begin position="542"/>
        <end position="564"/>
    </location>
</feature>
<feature type="domain" description="AsmA" evidence="2">
    <location>
        <begin position="3"/>
        <end position="204"/>
    </location>
</feature>
<dbReference type="PANTHER" id="PTHR30441">
    <property type="entry name" value="DUF748 DOMAIN-CONTAINING PROTEIN"/>
    <property type="match status" value="1"/>
</dbReference>
<gene>
    <name evidence="3" type="ORF">FHP25_38300</name>
</gene>
<feature type="compositionally biased region" description="Low complexity" evidence="1">
    <location>
        <begin position="350"/>
        <end position="362"/>
    </location>
</feature>
<proteinExistence type="predicted"/>
<dbReference type="OrthoDB" id="9816380at2"/>
<accession>A0A5C8P8B8</accession>
<dbReference type="GO" id="GO:0090313">
    <property type="term" value="P:regulation of protein targeting to membrane"/>
    <property type="evidence" value="ECO:0007669"/>
    <property type="project" value="TreeGrafter"/>
</dbReference>
<feature type="domain" description="AsmA" evidence="2">
    <location>
        <begin position="745"/>
        <end position="937"/>
    </location>
</feature>
<feature type="compositionally biased region" description="Low complexity" evidence="1">
    <location>
        <begin position="542"/>
        <end position="558"/>
    </location>
</feature>
<dbReference type="RefSeq" id="WP_147852297.1">
    <property type="nucleotide sequence ID" value="NZ_VDUZ01000077.1"/>
</dbReference>